<dbReference type="NCBIfam" id="TIGR00199">
    <property type="entry name" value="PncC_domain"/>
    <property type="match status" value="1"/>
</dbReference>
<dbReference type="InterPro" id="IPR036653">
    <property type="entry name" value="CinA-like_C"/>
</dbReference>
<organism evidence="2">
    <name type="scientific">Catillopecten margaritatus gill symbiont</name>
    <dbReference type="NCBI Taxonomy" id="3083288"/>
    <lineage>
        <taxon>Bacteria</taxon>
        <taxon>Pseudomonadati</taxon>
        <taxon>Pseudomonadota</taxon>
        <taxon>Gammaproteobacteria</taxon>
        <taxon>sulfur-oxidizing symbionts</taxon>
    </lineage>
</organism>
<name>A0AAU6PG53_9GAMM</name>
<dbReference type="InterPro" id="IPR008136">
    <property type="entry name" value="CinA_C"/>
</dbReference>
<reference evidence="2" key="1">
    <citation type="submission" date="2023-10" db="EMBL/GenBank/DDBJ databases">
        <title>The first scallop-associated chemosynthetic bacterial symbiont.</title>
        <authorList>
            <person name="Lin Y.-T."/>
            <person name="Sun J."/>
            <person name="Ip J.C.-H."/>
            <person name="He X."/>
            <person name="Gao Z.-M."/>
            <person name="Perez M."/>
            <person name="Xu T."/>
            <person name="Qian P.-Y."/>
            <person name="Qiu J.-W."/>
        </authorList>
    </citation>
    <scope>NUCLEOTIDE SEQUENCE</scope>
    <source>
        <strain evidence="2">Gill1</strain>
    </source>
</reference>
<dbReference type="SUPFAM" id="SSF142433">
    <property type="entry name" value="CinA-like"/>
    <property type="match status" value="1"/>
</dbReference>
<dbReference type="EMBL" id="CP138327">
    <property type="protein sequence ID" value="WXT99989.1"/>
    <property type="molecule type" value="Genomic_DNA"/>
</dbReference>
<evidence type="ECO:0000259" key="1">
    <source>
        <dbReference type="Pfam" id="PF02464"/>
    </source>
</evidence>
<protein>
    <submittedName>
        <fullName evidence="2">Nicotinamide-nucleotide amidohydrolase PncC</fullName>
        <ecNumber evidence="2">3.5.1.42</ecNumber>
    </submittedName>
</protein>
<proteinExistence type="predicted"/>
<accession>A0AAU6PG53</accession>
<dbReference type="GO" id="GO:0019159">
    <property type="term" value="F:nicotinamide-nucleotide amidase activity"/>
    <property type="evidence" value="ECO:0007669"/>
    <property type="project" value="UniProtKB-EC"/>
</dbReference>
<dbReference type="Pfam" id="PF02464">
    <property type="entry name" value="CinA"/>
    <property type="match status" value="1"/>
</dbReference>
<feature type="domain" description="CinA C-terminal" evidence="1">
    <location>
        <begin position="2"/>
        <end position="149"/>
    </location>
</feature>
<dbReference type="Gene3D" id="3.90.950.20">
    <property type="entry name" value="CinA-like"/>
    <property type="match status" value="1"/>
</dbReference>
<gene>
    <name evidence="2" type="primary">pncC</name>
    <name evidence="2" type="ORF">Ctma_0695</name>
</gene>
<keyword evidence="2" id="KW-0378">Hydrolase</keyword>
<evidence type="ECO:0000313" key="2">
    <source>
        <dbReference type="EMBL" id="WXT99989.1"/>
    </source>
</evidence>
<sequence>MKQLIQLLIQRKLTIAVAESCTGGNLSALLTSESGSSAYFDRGFITYSNQAKIDMLGVKTETLKEFGAVSEQTAMEMVQGVIKKASTDIGVSITGIAGPKSDDTNKPVGMVCFGFYIDDKYFTAIENFSNQNRMQVVQSSVEFVTQILVAKLKKIGRLI</sequence>
<dbReference type="AlphaFoldDB" id="A0AAU6PG53"/>
<dbReference type="EC" id="3.5.1.42" evidence="2"/>